<comment type="catalytic activity">
    <reaction evidence="8 10">
        <text>5-[(5-phospho-1-deoxy-D-ribulos-1-ylimino)methylamino]-1-(5-phospho-beta-D-ribosyl)imidazole-4-carboxamide + L-glutamine = D-erythro-1-(imidazol-4-yl)glycerol 3-phosphate + 5-amino-1-(5-phospho-beta-D-ribosyl)imidazole-4-carboxamide + L-glutamate + H(+)</text>
        <dbReference type="Rhea" id="RHEA:24793"/>
        <dbReference type="ChEBI" id="CHEBI:15378"/>
        <dbReference type="ChEBI" id="CHEBI:29985"/>
        <dbReference type="ChEBI" id="CHEBI:58278"/>
        <dbReference type="ChEBI" id="CHEBI:58359"/>
        <dbReference type="ChEBI" id="CHEBI:58475"/>
        <dbReference type="ChEBI" id="CHEBI:58525"/>
        <dbReference type="EC" id="4.3.2.10"/>
    </reaction>
</comment>
<dbReference type="PANTHER" id="PTHR42701">
    <property type="entry name" value="IMIDAZOLE GLYCEROL PHOSPHATE SYNTHASE SUBUNIT HISH"/>
    <property type="match status" value="1"/>
</dbReference>
<dbReference type="PIRSF" id="PIRSF000495">
    <property type="entry name" value="Amidotransf_hisH"/>
    <property type="match status" value="1"/>
</dbReference>
<organism evidence="13 14">
    <name type="scientific">Runella slithyformis (strain ATCC 29530 / DSM 19594 / LMG 11500 / NCIMB 11436 / LSU 4)</name>
    <dbReference type="NCBI Taxonomy" id="761193"/>
    <lineage>
        <taxon>Bacteria</taxon>
        <taxon>Pseudomonadati</taxon>
        <taxon>Bacteroidota</taxon>
        <taxon>Cytophagia</taxon>
        <taxon>Cytophagales</taxon>
        <taxon>Spirosomataceae</taxon>
        <taxon>Runella</taxon>
    </lineage>
</organism>
<comment type="function">
    <text evidence="10">IGPS catalyzes the conversion of PRFAR and glutamine to IGP, AICAR and glutamate. The HisH subunit catalyzes the hydrolysis of glutamine to glutamate and ammonia as part of the synthesis of IGP and AICAR. The resulting ammonia molecule is channeled to the active site of HisF.</text>
</comment>
<evidence type="ECO:0000256" key="11">
    <source>
        <dbReference type="PIRSR" id="PIRSR000495-1"/>
    </source>
</evidence>
<reference evidence="14" key="1">
    <citation type="submission" date="2011-06" db="EMBL/GenBank/DDBJ databases">
        <title>The complete genome of chromosome of Runella slithyformis DSM 19594.</title>
        <authorList>
            <consortium name="US DOE Joint Genome Institute (JGI-PGF)"/>
            <person name="Lucas S."/>
            <person name="Han J."/>
            <person name="Lapidus A."/>
            <person name="Bruce D."/>
            <person name="Goodwin L."/>
            <person name="Pitluck S."/>
            <person name="Peters L."/>
            <person name="Kyrpides N."/>
            <person name="Mavromatis K."/>
            <person name="Ivanova N."/>
            <person name="Ovchinnikova G."/>
            <person name="Zhang X."/>
            <person name="Misra M."/>
            <person name="Detter J.C."/>
            <person name="Tapia R."/>
            <person name="Han C."/>
            <person name="Land M."/>
            <person name="Hauser L."/>
            <person name="Markowitz V."/>
            <person name="Cheng J.-F."/>
            <person name="Hugenholtz P."/>
            <person name="Woyke T."/>
            <person name="Wu D."/>
            <person name="Tindall B."/>
            <person name="Faehrich R."/>
            <person name="Brambilla E."/>
            <person name="Klenk H.-P."/>
            <person name="Eisen J.A."/>
        </authorList>
    </citation>
    <scope>NUCLEOTIDE SEQUENCE [LARGE SCALE GENOMIC DNA]</scope>
    <source>
        <strain evidence="14">ATCC 29530 / DSM 19594 / LMG 11500 / NCIMB 11436 / LSU 4</strain>
    </source>
</reference>
<keyword evidence="5 10" id="KW-0315">Glutamine amidotransferase</keyword>
<evidence type="ECO:0000256" key="6">
    <source>
        <dbReference type="ARBA" id="ARBA00023102"/>
    </source>
</evidence>
<comment type="subcellular location">
    <subcellularLocation>
        <location evidence="10">Cytoplasm</location>
    </subcellularLocation>
</comment>
<dbReference type="NCBIfam" id="TIGR01855">
    <property type="entry name" value="IMP_synth_hisH"/>
    <property type="match status" value="1"/>
</dbReference>
<dbReference type="Pfam" id="PF00117">
    <property type="entry name" value="GATase"/>
    <property type="match status" value="1"/>
</dbReference>
<comment type="subunit">
    <text evidence="2 10">Heterodimer of HisH and HisF.</text>
</comment>
<dbReference type="RefSeq" id="WP_013929607.1">
    <property type="nucleotide sequence ID" value="NC_015703.1"/>
</dbReference>
<dbReference type="KEGG" id="rsi:Runsl_3951"/>
<proteinExistence type="inferred from homology"/>
<gene>
    <name evidence="10" type="primary">hisH</name>
    <name evidence="13" type="ordered locus">Runsl_3951</name>
</gene>
<feature type="active site" description="Nucleophile" evidence="10 11">
    <location>
        <position position="80"/>
    </location>
</feature>
<dbReference type="Proteomes" id="UP000000493">
    <property type="component" value="Chromosome"/>
</dbReference>
<dbReference type="Gene3D" id="3.40.50.880">
    <property type="match status" value="1"/>
</dbReference>
<dbReference type="InterPro" id="IPR017926">
    <property type="entry name" value="GATASE"/>
</dbReference>
<dbReference type="UniPathway" id="UPA00031">
    <property type="reaction ID" value="UER00010"/>
</dbReference>
<evidence type="ECO:0000259" key="12">
    <source>
        <dbReference type="Pfam" id="PF00117"/>
    </source>
</evidence>
<dbReference type="GO" id="GO:0004359">
    <property type="term" value="F:glutaminase activity"/>
    <property type="evidence" value="ECO:0007669"/>
    <property type="project" value="UniProtKB-EC"/>
</dbReference>
<dbReference type="GO" id="GO:0000107">
    <property type="term" value="F:imidazoleglycerol-phosphate synthase activity"/>
    <property type="evidence" value="ECO:0007669"/>
    <property type="project" value="UniProtKB-UniRule"/>
</dbReference>
<dbReference type="PANTHER" id="PTHR42701:SF1">
    <property type="entry name" value="IMIDAZOLE GLYCEROL PHOSPHATE SYNTHASE SUBUNIT HISH"/>
    <property type="match status" value="1"/>
</dbReference>
<dbReference type="PROSITE" id="PS51273">
    <property type="entry name" value="GATASE_TYPE_1"/>
    <property type="match status" value="1"/>
</dbReference>
<keyword evidence="10" id="KW-0963">Cytoplasm</keyword>
<dbReference type="InterPro" id="IPR010139">
    <property type="entry name" value="Imidazole-glycPsynth_HisH"/>
</dbReference>
<dbReference type="InterPro" id="IPR029062">
    <property type="entry name" value="Class_I_gatase-like"/>
</dbReference>
<dbReference type="EC" id="3.5.1.2" evidence="10"/>
<keyword evidence="3 10" id="KW-0028">Amino-acid biosynthesis</keyword>
<evidence type="ECO:0000256" key="4">
    <source>
        <dbReference type="ARBA" id="ARBA00022801"/>
    </source>
</evidence>
<evidence type="ECO:0000313" key="14">
    <source>
        <dbReference type="Proteomes" id="UP000000493"/>
    </source>
</evidence>
<evidence type="ECO:0000313" key="13">
    <source>
        <dbReference type="EMBL" id="AEI50304.1"/>
    </source>
</evidence>
<evidence type="ECO:0000256" key="3">
    <source>
        <dbReference type="ARBA" id="ARBA00022605"/>
    </source>
</evidence>
<dbReference type="HAMAP" id="MF_00278">
    <property type="entry name" value="HisH"/>
    <property type="match status" value="1"/>
</dbReference>
<dbReference type="CDD" id="cd01748">
    <property type="entry name" value="GATase1_IGP_Synthase"/>
    <property type="match status" value="1"/>
</dbReference>
<comment type="catalytic activity">
    <reaction evidence="9 10">
        <text>L-glutamine + H2O = L-glutamate + NH4(+)</text>
        <dbReference type="Rhea" id="RHEA:15889"/>
        <dbReference type="ChEBI" id="CHEBI:15377"/>
        <dbReference type="ChEBI" id="CHEBI:28938"/>
        <dbReference type="ChEBI" id="CHEBI:29985"/>
        <dbReference type="ChEBI" id="CHEBI:58359"/>
        <dbReference type="EC" id="3.5.1.2"/>
    </reaction>
</comment>
<dbReference type="GO" id="GO:0016829">
    <property type="term" value="F:lyase activity"/>
    <property type="evidence" value="ECO:0007669"/>
    <property type="project" value="UniProtKB-KW"/>
</dbReference>
<dbReference type="AlphaFoldDB" id="A0A7U4E7E6"/>
<sequence>MIVIIDYEMGNVGSIQNMLKKVGYDSIITSNKQKICDAHKIILPGIGAFDTGMEQLGSKGLHETLNRRVLEAGVPVLGVCLGMQLITKNSEEGTLPGLGWVESQTRKFFFPNHPQLKIPHMGWNTIQYSEENPCTLFRGMPAEARFYFVHSYYVRCDNQADIVAETQYGHSFVSSFERENIFGVQFHPEKSHRYGMIIYKNFAESKS</sequence>
<keyword evidence="7 10" id="KW-0456">Lyase</keyword>
<reference evidence="13 14" key="2">
    <citation type="journal article" date="2012" name="Stand. Genomic Sci.">
        <title>Complete genome sequence of the aquatic bacterium Runella slithyformis type strain (LSU 4(T)).</title>
        <authorList>
            <person name="Copeland A."/>
            <person name="Zhang X."/>
            <person name="Misra M."/>
            <person name="Lapidus A."/>
            <person name="Nolan M."/>
            <person name="Lucas S."/>
            <person name="Deshpande S."/>
            <person name="Cheng J.F."/>
            <person name="Tapia R."/>
            <person name="Goodwin L.A."/>
            <person name="Pitluck S."/>
            <person name="Liolios K."/>
            <person name="Pagani I."/>
            <person name="Ivanova N."/>
            <person name="Mikhailova N."/>
            <person name="Pati A."/>
            <person name="Chen A."/>
            <person name="Palaniappan K."/>
            <person name="Land M."/>
            <person name="Hauser L."/>
            <person name="Pan C."/>
            <person name="Jeffries C.D."/>
            <person name="Detter J.C."/>
            <person name="Brambilla E.M."/>
            <person name="Rohde M."/>
            <person name="Djao O.D."/>
            <person name="Goker M."/>
            <person name="Sikorski J."/>
            <person name="Tindall B.J."/>
            <person name="Woyke T."/>
            <person name="Bristow J."/>
            <person name="Eisen J.A."/>
            <person name="Markowitz V."/>
            <person name="Hugenholtz P."/>
            <person name="Kyrpides N.C."/>
            <person name="Klenk H.P."/>
            <person name="Mavromatis K."/>
        </authorList>
    </citation>
    <scope>NUCLEOTIDE SEQUENCE [LARGE SCALE GENOMIC DNA]</scope>
    <source>
        <strain evidence="14">ATCC 29530 / DSM 19594 / LMG 11500 / NCIMB 11436 / LSU 4</strain>
    </source>
</reference>
<evidence type="ECO:0000256" key="10">
    <source>
        <dbReference type="HAMAP-Rule" id="MF_00278"/>
    </source>
</evidence>
<evidence type="ECO:0000256" key="8">
    <source>
        <dbReference type="ARBA" id="ARBA00047838"/>
    </source>
</evidence>
<comment type="pathway">
    <text evidence="1 10">Amino-acid biosynthesis; L-histidine biosynthesis; L-histidine from 5-phospho-alpha-D-ribose 1-diphosphate: step 5/9.</text>
</comment>
<protein>
    <recommendedName>
        <fullName evidence="10">Imidazole glycerol phosphate synthase subunit HisH</fullName>
        <ecNumber evidence="10">4.3.2.10</ecNumber>
    </recommendedName>
    <alternativeName>
        <fullName evidence="10">IGP synthase glutaminase subunit</fullName>
        <ecNumber evidence="10">3.5.1.2</ecNumber>
    </alternativeName>
    <alternativeName>
        <fullName evidence="10">IGP synthase subunit HisH</fullName>
    </alternativeName>
    <alternativeName>
        <fullName evidence="10">ImGP synthase subunit HisH</fullName>
        <shortName evidence="10">IGPS subunit HisH</shortName>
    </alternativeName>
</protein>
<evidence type="ECO:0000256" key="5">
    <source>
        <dbReference type="ARBA" id="ARBA00022962"/>
    </source>
</evidence>
<evidence type="ECO:0000256" key="2">
    <source>
        <dbReference type="ARBA" id="ARBA00011152"/>
    </source>
</evidence>
<feature type="active site" evidence="10 11">
    <location>
        <position position="187"/>
    </location>
</feature>
<keyword evidence="14" id="KW-1185">Reference proteome</keyword>
<dbReference type="GO" id="GO:0000105">
    <property type="term" value="P:L-histidine biosynthetic process"/>
    <property type="evidence" value="ECO:0007669"/>
    <property type="project" value="UniProtKB-UniRule"/>
</dbReference>
<dbReference type="SUPFAM" id="SSF52317">
    <property type="entry name" value="Class I glutamine amidotransferase-like"/>
    <property type="match status" value="1"/>
</dbReference>
<evidence type="ECO:0000256" key="9">
    <source>
        <dbReference type="ARBA" id="ARBA00049534"/>
    </source>
</evidence>
<dbReference type="EC" id="4.3.2.10" evidence="10"/>
<evidence type="ECO:0000256" key="7">
    <source>
        <dbReference type="ARBA" id="ARBA00023239"/>
    </source>
</evidence>
<name>A0A7U4E7E6_RUNSL</name>
<accession>A0A7U4E7E6</accession>
<evidence type="ECO:0000256" key="1">
    <source>
        <dbReference type="ARBA" id="ARBA00005091"/>
    </source>
</evidence>
<feature type="active site" evidence="10 11">
    <location>
        <position position="189"/>
    </location>
</feature>
<dbReference type="EMBL" id="CP002859">
    <property type="protein sequence ID" value="AEI50304.1"/>
    <property type="molecule type" value="Genomic_DNA"/>
</dbReference>
<dbReference type="GO" id="GO:0005737">
    <property type="term" value="C:cytoplasm"/>
    <property type="evidence" value="ECO:0007669"/>
    <property type="project" value="UniProtKB-SubCell"/>
</dbReference>
<keyword evidence="4 10" id="KW-0378">Hydrolase</keyword>
<feature type="domain" description="Glutamine amidotransferase" evidence="12">
    <location>
        <begin position="3"/>
        <end position="195"/>
    </location>
</feature>
<keyword evidence="6 10" id="KW-0368">Histidine biosynthesis</keyword>